<keyword evidence="3" id="KW-1185">Reference proteome</keyword>
<feature type="transmembrane region" description="Helical" evidence="1">
    <location>
        <begin position="195"/>
        <end position="212"/>
    </location>
</feature>
<reference evidence="2 3" key="1">
    <citation type="submission" date="2024-10" db="EMBL/GenBank/DDBJ databases">
        <title>The Natural Products Discovery Center: Release of the First 8490 Sequenced Strains for Exploring Actinobacteria Biosynthetic Diversity.</title>
        <authorList>
            <person name="Kalkreuter E."/>
            <person name="Kautsar S.A."/>
            <person name="Yang D."/>
            <person name="Bader C.D."/>
            <person name="Teijaro C.N."/>
            <person name="Fluegel L."/>
            <person name="Davis C.M."/>
            <person name="Simpson J.R."/>
            <person name="Lauterbach L."/>
            <person name="Steele A.D."/>
            <person name="Gui C."/>
            <person name="Meng S."/>
            <person name="Li G."/>
            <person name="Viehrig K."/>
            <person name="Ye F."/>
            <person name="Su P."/>
            <person name="Kiefer A.F."/>
            <person name="Nichols A."/>
            <person name="Cepeda A.J."/>
            <person name="Yan W."/>
            <person name="Fan B."/>
            <person name="Jiang Y."/>
            <person name="Adhikari A."/>
            <person name="Zheng C.-J."/>
            <person name="Schuster L."/>
            <person name="Cowan T.M."/>
            <person name="Smanski M.J."/>
            <person name="Chevrette M.G."/>
            <person name="De Carvalho L.P.S."/>
            <person name="Shen B."/>
        </authorList>
    </citation>
    <scope>NUCLEOTIDE SEQUENCE [LARGE SCALE GENOMIC DNA]</scope>
    <source>
        <strain evidence="2 3">NPDC050545</strain>
    </source>
</reference>
<dbReference type="Proteomes" id="UP001612741">
    <property type="component" value="Unassembled WGS sequence"/>
</dbReference>
<protein>
    <recommendedName>
        <fullName evidence="4">DUF1700 domain-containing protein</fullName>
    </recommendedName>
</protein>
<keyword evidence="1" id="KW-0812">Transmembrane</keyword>
<keyword evidence="1" id="KW-0472">Membrane</keyword>
<organism evidence="2 3">
    <name type="scientific">Nonomuraea typhae</name>
    <dbReference type="NCBI Taxonomy" id="2603600"/>
    <lineage>
        <taxon>Bacteria</taxon>
        <taxon>Bacillati</taxon>
        <taxon>Actinomycetota</taxon>
        <taxon>Actinomycetes</taxon>
        <taxon>Streptosporangiales</taxon>
        <taxon>Streptosporangiaceae</taxon>
        <taxon>Nonomuraea</taxon>
    </lineage>
</organism>
<feature type="transmembrane region" description="Helical" evidence="1">
    <location>
        <begin position="257"/>
        <end position="276"/>
    </location>
</feature>
<dbReference type="RefSeq" id="WP_397083850.1">
    <property type="nucleotide sequence ID" value="NZ_JBITGY010000006.1"/>
</dbReference>
<comment type="caution">
    <text evidence="2">The sequence shown here is derived from an EMBL/GenBank/DDBJ whole genome shotgun (WGS) entry which is preliminary data.</text>
</comment>
<feature type="transmembrane region" description="Helical" evidence="1">
    <location>
        <begin position="224"/>
        <end position="245"/>
    </location>
</feature>
<evidence type="ECO:0008006" key="4">
    <source>
        <dbReference type="Google" id="ProtNLM"/>
    </source>
</evidence>
<evidence type="ECO:0000313" key="2">
    <source>
        <dbReference type="EMBL" id="MFI6500138.1"/>
    </source>
</evidence>
<name>A0ABW7YW48_9ACTN</name>
<accession>A0ABW7YW48</accession>
<gene>
    <name evidence="2" type="ORF">ACIBG2_22335</name>
</gene>
<evidence type="ECO:0000256" key="1">
    <source>
        <dbReference type="SAM" id="Phobius"/>
    </source>
</evidence>
<evidence type="ECO:0000313" key="3">
    <source>
        <dbReference type="Proteomes" id="UP001612741"/>
    </source>
</evidence>
<keyword evidence="1" id="KW-1133">Transmembrane helix</keyword>
<proteinExistence type="predicted"/>
<feature type="transmembrane region" description="Helical" evidence="1">
    <location>
        <begin position="169"/>
        <end position="189"/>
    </location>
</feature>
<dbReference type="EMBL" id="JBITGY010000006">
    <property type="protein sequence ID" value="MFI6500138.1"/>
    <property type="molecule type" value="Genomic_DNA"/>
</dbReference>
<sequence length="279" mass="29837">MAVVIERADQLILNYVSKAADAAHGVLSADQRLDFAKRLRARIEQERRGSQNAREVVRVLERFGDPAALVAREAHRLAERKPAPDGTAVLPKVDGTPGAAHFPAIRDDAVLPPSAAQHVRLARDRLSRRPGRGMPLAGLRRAVMSSANPMTTEGRDAVTIAREHPRETVAMALLLVAALTVPFNLPAVAIFRVPVIIWAIGAVIVLVSDSWSLRDRLVGISAPIVGYGLGGVVIGGLRVGSAAGFDGFFTEFFNVSGIMFMIGAGIGVVLLAYRLFNVS</sequence>